<dbReference type="Proteomes" id="UP000614216">
    <property type="component" value="Unassembled WGS sequence"/>
</dbReference>
<gene>
    <name evidence="2" type="ORF">JMN32_00620</name>
</gene>
<reference evidence="2" key="1">
    <citation type="submission" date="2021-01" db="EMBL/GenBank/DDBJ databases">
        <title>Fulvivirga kasyanovii gen. nov., sp nov., a novel member of the phylum Bacteroidetes isolated from seawater in a mussel farm.</title>
        <authorList>
            <person name="Zhao L.-H."/>
            <person name="Wang Z.-J."/>
        </authorList>
    </citation>
    <scope>NUCLEOTIDE SEQUENCE</scope>
    <source>
        <strain evidence="2">29W222</strain>
    </source>
</reference>
<name>A0A937FXK9_9BACT</name>
<evidence type="ECO:0000313" key="3">
    <source>
        <dbReference type="Proteomes" id="UP000614216"/>
    </source>
</evidence>
<dbReference type="EMBL" id="JAEUGD010000001">
    <property type="protein sequence ID" value="MBL6444791.1"/>
    <property type="molecule type" value="Genomic_DNA"/>
</dbReference>
<evidence type="ECO:0000313" key="2">
    <source>
        <dbReference type="EMBL" id="MBL6444791.1"/>
    </source>
</evidence>
<dbReference type="NCBIfam" id="TIGR04183">
    <property type="entry name" value="Por_Secre_tail"/>
    <property type="match status" value="1"/>
</dbReference>
<comment type="caution">
    <text evidence="2">The sequence shown here is derived from an EMBL/GenBank/DDBJ whole genome shotgun (WGS) entry which is preliminary data.</text>
</comment>
<dbReference type="InterPro" id="IPR026444">
    <property type="entry name" value="Secre_tail"/>
</dbReference>
<keyword evidence="3" id="KW-1185">Reference proteome</keyword>
<feature type="domain" description="Secretion system C-terminal sorting" evidence="1">
    <location>
        <begin position="645"/>
        <end position="720"/>
    </location>
</feature>
<dbReference type="AlphaFoldDB" id="A0A937FXK9"/>
<evidence type="ECO:0000259" key="1">
    <source>
        <dbReference type="Pfam" id="PF18962"/>
    </source>
</evidence>
<protein>
    <submittedName>
        <fullName evidence="2">T9SS type A sorting domain-containing protein</fullName>
    </submittedName>
</protein>
<proteinExistence type="predicted"/>
<organism evidence="2 3">
    <name type="scientific">Fulvivirga marina</name>
    <dbReference type="NCBI Taxonomy" id="2494733"/>
    <lineage>
        <taxon>Bacteria</taxon>
        <taxon>Pseudomonadati</taxon>
        <taxon>Bacteroidota</taxon>
        <taxon>Cytophagia</taxon>
        <taxon>Cytophagales</taxon>
        <taxon>Fulvivirgaceae</taxon>
        <taxon>Fulvivirga</taxon>
    </lineage>
</organism>
<dbReference type="Gene3D" id="2.60.120.260">
    <property type="entry name" value="Galactose-binding domain-like"/>
    <property type="match status" value="1"/>
</dbReference>
<dbReference type="Pfam" id="PF18962">
    <property type="entry name" value="Por_Secre_tail"/>
    <property type="match status" value="1"/>
</dbReference>
<accession>A0A937FXK9</accession>
<dbReference type="RefSeq" id="WP_202854331.1">
    <property type="nucleotide sequence ID" value="NZ_JAEUGD010000001.1"/>
</dbReference>
<sequence length="724" mass="80178">MPSHSNDKSRGAYGNWYNPNSIQWVQYDWPAEVTIASTQIYWFDDSGGVLTPTAAYVEYWNGAVWINAGDIPTAKDAWNTLEMDNVVTTKFRVSMLNTTQSTGILEWRVYESTPDGGGGDTFTWPEYNPTISYDFKDEFPSLPTPTMVLDDCPQVVGTQSSGWWTFHWGPNANSLVTPSAITPLLERMNKDFAYFRDEMGWPPDLRAKNGYKSSIYLYGSGLCTDNASNTDLGGWQSAIFYNGRNWPMVLASYYPIYSFDPSCTFNDKEAQQGAMVHEGIHAVLADLPGVKKSAWFHEGGNVWLQQTADARRSDGYASMGFLNGTDFIAPFMPIECYSGWLQDGSFGGPSAEGVNMFDGGQQICTWRTYLGGHQYSSSFPTFLGNVLGDGAVPWIWRYCPDRVLEGIAGGLGEAQTRRLISEYRAKQALVDFGPWTPAVIALIDANFQRNIVAEWQPSWLNPEPWTATPYIKTTDNGSGLLTPESRTTPGWSGANQIPLTVSGETTITVNFQPIGQNMTCQLVYRAIDGSPIYSELVSSGEVSLRLDKAPANGVVIAVITNTDYVYEGESTRTAHYDYRLQLVSGLSGAADIYTRWYQSANLAKPSARAEGAEPGIDMSKYCSHDYRNKFPLQDVKGIAEDGILMYPNPAISGNKIHMKFDNPNAERIAISVTNTSGKEIYEDHTAGNSLVIMPGKKWDAGLYVITIKSFGAKHQRKLIIIDKN</sequence>